<evidence type="ECO:0000259" key="13">
    <source>
        <dbReference type="PROSITE" id="PS51846"/>
    </source>
</evidence>
<feature type="transmembrane region" description="Helical" evidence="11">
    <location>
        <begin position="128"/>
        <end position="150"/>
    </location>
</feature>
<comment type="subcellular location">
    <subcellularLocation>
        <location evidence="1">Cell membrane</location>
        <topology evidence="1">Multi-pass membrane protein</topology>
    </subcellularLocation>
</comment>
<keyword evidence="7 9" id="KW-0129">CBS domain</keyword>
<dbReference type="PROSITE" id="PS51371">
    <property type="entry name" value="CBS"/>
    <property type="match status" value="2"/>
</dbReference>
<reference evidence="14 15" key="1">
    <citation type="submission" date="2024-09" db="EMBL/GenBank/DDBJ databases">
        <authorList>
            <person name="Zhang Z.-H."/>
        </authorList>
    </citation>
    <scope>NUCLEOTIDE SEQUENCE [LARGE SCALE GENOMIC DNA]</scope>
    <source>
        <strain evidence="14 15">HHTR114</strain>
    </source>
</reference>
<feature type="domain" description="CNNM transmembrane" evidence="13">
    <location>
        <begin position="4"/>
        <end position="195"/>
    </location>
</feature>
<proteinExistence type="inferred from homology"/>
<evidence type="ECO:0000256" key="11">
    <source>
        <dbReference type="SAM" id="Phobius"/>
    </source>
</evidence>
<keyword evidence="4 10" id="KW-0812">Transmembrane</keyword>
<sequence length="426" mass="47360">MPNIDPAIFLPIGTIVFLLFLSAFFSGSETALTATSKARMHKLESDGNLNARRVNLLIKNRERLIGAILLGNNLVNILASVIAASVFNQLFGASLIATGLATATMTVLVLVFAEVTPKTAAITRPDTVAMLVAPVMRWVVYILAPVTWLVQMFVRGVFHIFGLDISKDSAVFSAEEELRGAIDLHHYEGRVDKESRDLIRGALDLNEIRTEEIMIHRKSIEMLDIDMAKDALIRQALKSAHTRLPLYRENPDNIIGILHAKDLLRALWDAEGNADAINFEALAREPYFAPETTTLQEQLDAFKVKQEHFALIVDEYGALMGLVTLEDILEEIVGEIEDEYDSPVQGVRPQGDGSLTVDGDVTLRDLNRAMDWNLPDEEAVTVAGLVIHEAQSIPDVGQTFSFYGFRFKILRRRRNQITALKITPIT</sequence>
<evidence type="ECO:0000256" key="6">
    <source>
        <dbReference type="ARBA" id="ARBA00022989"/>
    </source>
</evidence>
<dbReference type="SMART" id="SM01091">
    <property type="entry name" value="CorC_HlyC"/>
    <property type="match status" value="1"/>
</dbReference>
<feature type="transmembrane region" description="Helical" evidence="11">
    <location>
        <begin position="93"/>
        <end position="116"/>
    </location>
</feature>
<evidence type="ECO:0000256" key="3">
    <source>
        <dbReference type="ARBA" id="ARBA00022475"/>
    </source>
</evidence>
<dbReference type="InterPro" id="IPR046342">
    <property type="entry name" value="CBS_dom_sf"/>
</dbReference>
<dbReference type="SUPFAM" id="SSF56176">
    <property type="entry name" value="FAD-binding/transporter-associated domain-like"/>
    <property type="match status" value="1"/>
</dbReference>
<dbReference type="InterPro" id="IPR005170">
    <property type="entry name" value="Transptr-assoc_dom"/>
</dbReference>
<comment type="similarity">
    <text evidence="2">Belongs to the UPF0053 family. Hemolysin C subfamily.</text>
</comment>
<protein>
    <submittedName>
        <fullName evidence="14">HlyC/CorC family transporter</fullName>
    </submittedName>
</protein>
<evidence type="ECO:0000259" key="12">
    <source>
        <dbReference type="PROSITE" id="PS51371"/>
    </source>
</evidence>
<evidence type="ECO:0000256" key="4">
    <source>
        <dbReference type="ARBA" id="ARBA00022692"/>
    </source>
</evidence>
<dbReference type="PANTHER" id="PTHR22777:SF32">
    <property type="entry name" value="UPF0053 INNER MEMBRANE PROTEIN YFJD"/>
    <property type="match status" value="1"/>
</dbReference>
<dbReference type="SUPFAM" id="SSF54631">
    <property type="entry name" value="CBS-domain pair"/>
    <property type="match status" value="1"/>
</dbReference>
<evidence type="ECO:0000256" key="1">
    <source>
        <dbReference type="ARBA" id="ARBA00004651"/>
    </source>
</evidence>
<dbReference type="InterPro" id="IPR000644">
    <property type="entry name" value="CBS_dom"/>
</dbReference>
<evidence type="ECO:0000256" key="5">
    <source>
        <dbReference type="ARBA" id="ARBA00022737"/>
    </source>
</evidence>
<gene>
    <name evidence="14" type="ORF">ACFMB1_00775</name>
</gene>
<dbReference type="EMBL" id="JBHPON010000001">
    <property type="protein sequence ID" value="MFC6034052.1"/>
    <property type="molecule type" value="Genomic_DNA"/>
</dbReference>
<comment type="caution">
    <text evidence="14">The sequence shown here is derived from an EMBL/GenBank/DDBJ whole genome shotgun (WGS) entry which is preliminary data.</text>
</comment>
<feature type="transmembrane region" description="Helical" evidence="11">
    <location>
        <begin position="64"/>
        <end position="87"/>
    </location>
</feature>
<evidence type="ECO:0000256" key="7">
    <source>
        <dbReference type="ARBA" id="ARBA00023122"/>
    </source>
</evidence>
<dbReference type="Pfam" id="PF03471">
    <property type="entry name" value="CorC_HlyC"/>
    <property type="match status" value="1"/>
</dbReference>
<keyword evidence="5" id="KW-0677">Repeat</keyword>
<feature type="domain" description="CBS" evidence="12">
    <location>
        <begin position="214"/>
        <end position="276"/>
    </location>
</feature>
<accession>A0ABW1KU39</accession>
<keyword evidence="3" id="KW-1003">Cell membrane</keyword>
<dbReference type="PROSITE" id="PS51846">
    <property type="entry name" value="CNNM"/>
    <property type="match status" value="1"/>
</dbReference>
<keyword evidence="6 10" id="KW-1133">Transmembrane helix</keyword>
<evidence type="ECO:0000256" key="8">
    <source>
        <dbReference type="ARBA" id="ARBA00023136"/>
    </source>
</evidence>
<evidence type="ECO:0000256" key="2">
    <source>
        <dbReference type="ARBA" id="ARBA00006446"/>
    </source>
</evidence>
<dbReference type="InterPro" id="IPR002550">
    <property type="entry name" value="CNNM"/>
</dbReference>
<dbReference type="InterPro" id="IPR016169">
    <property type="entry name" value="FAD-bd_PCMH_sub2"/>
</dbReference>
<feature type="domain" description="CBS" evidence="12">
    <location>
        <begin position="282"/>
        <end position="339"/>
    </location>
</feature>
<evidence type="ECO:0000256" key="9">
    <source>
        <dbReference type="PROSITE-ProRule" id="PRU00703"/>
    </source>
</evidence>
<dbReference type="InterPro" id="IPR036318">
    <property type="entry name" value="FAD-bd_PCMH-like_sf"/>
</dbReference>
<dbReference type="Gene3D" id="3.10.580.10">
    <property type="entry name" value="CBS-domain"/>
    <property type="match status" value="1"/>
</dbReference>
<organism evidence="14 15">
    <name type="scientific">Hyphococcus aureus</name>
    <dbReference type="NCBI Taxonomy" id="2666033"/>
    <lineage>
        <taxon>Bacteria</taxon>
        <taxon>Pseudomonadati</taxon>
        <taxon>Pseudomonadota</taxon>
        <taxon>Alphaproteobacteria</taxon>
        <taxon>Parvularculales</taxon>
        <taxon>Parvularculaceae</taxon>
        <taxon>Hyphococcus</taxon>
    </lineage>
</organism>
<evidence type="ECO:0000313" key="15">
    <source>
        <dbReference type="Proteomes" id="UP001596116"/>
    </source>
</evidence>
<dbReference type="CDD" id="cd04590">
    <property type="entry name" value="CBS_pair_CorC_HlyC_assoc"/>
    <property type="match status" value="1"/>
</dbReference>
<dbReference type="Gene3D" id="3.30.465.10">
    <property type="match status" value="1"/>
</dbReference>
<feature type="transmembrane region" description="Helical" evidence="11">
    <location>
        <begin position="6"/>
        <end position="32"/>
    </location>
</feature>
<evidence type="ECO:0000256" key="10">
    <source>
        <dbReference type="PROSITE-ProRule" id="PRU01193"/>
    </source>
</evidence>
<keyword evidence="15" id="KW-1185">Reference proteome</keyword>
<dbReference type="Proteomes" id="UP001596116">
    <property type="component" value="Unassembled WGS sequence"/>
</dbReference>
<dbReference type="InterPro" id="IPR044751">
    <property type="entry name" value="Ion_transp-like_CBS"/>
</dbReference>
<dbReference type="PANTHER" id="PTHR22777">
    <property type="entry name" value="HEMOLYSIN-RELATED"/>
    <property type="match status" value="1"/>
</dbReference>
<name>A0ABW1KU39_9PROT</name>
<dbReference type="Pfam" id="PF01595">
    <property type="entry name" value="CNNM"/>
    <property type="match status" value="1"/>
</dbReference>
<dbReference type="RefSeq" id="WP_379880647.1">
    <property type="nucleotide sequence ID" value="NZ_JBHPON010000001.1"/>
</dbReference>
<dbReference type="Pfam" id="PF00571">
    <property type="entry name" value="CBS"/>
    <property type="match status" value="2"/>
</dbReference>
<keyword evidence="8 10" id="KW-0472">Membrane</keyword>
<evidence type="ECO:0000313" key="14">
    <source>
        <dbReference type="EMBL" id="MFC6034052.1"/>
    </source>
</evidence>